<sequence length="75" mass="8234">MSTSFNVCDWKSDFTVCATSTPVKIRAASQQADSNKKGVTLESTQKNELAGPTLAECRSYVAESEDKQIREKETS</sequence>
<name>A0A2G5SEV5_9PELO</name>
<dbReference type="EMBL" id="PDUG01000012">
    <property type="protein sequence ID" value="PIC13598.1"/>
    <property type="molecule type" value="Genomic_DNA"/>
</dbReference>
<comment type="caution">
    <text evidence="1">The sequence shown here is derived from an EMBL/GenBank/DDBJ whole genome shotgun (WGS) entry which is preliminary data.</text>
</comment>
<protein>
    <submittedName>
        <fullName evidence="1">Uncharacterized protein</fullName>
    </submittedName>
</protein>
<dbReference type="Proteomes" id="UP000230233">
    <property type="component" value="Unassembled WGS sequence"/>
</dbReference>
<proteinExistence type="predicted"/>
<dbReference type="AlphaFoldDB" id="A0A2G5SEV5"/>
<gene>
    <name evidence="1" type="ORF">B9Z55_027701</name>
</gene>
<reference evidence="2" key="1">
    <citation type="submission" date="2017-10" db="EMBL/GenBank/DDBJ databases">
        <title>Rapid genome shrinkage in a self-fertile nematode reveals novel sperm competition proteins.</title>
        <authorList>
            <person name="Yin D."/>
            <person name="Schwarz E.M."/>
            <person name="Thomas C.G."/>
            <person name="Felde R.L."/>
            <person name="Korf I.F."/>
            <person name="Cutter A.D."/>
            <person name="Schartner C.M."/>
            <person name="Ralston E.J."/>
            <person name="Meyer B.J."/>
            <person name="Haag E.S."/>
        </authorList>
    </citation>
    <scope>NUCLEOTIDE SEQUENCE [LARGE SCALE GENOMIC DNA]</scope>
    <source>
        <strain evidence="2">JU1422</strain>
    </source>
</reference>
<evidence type="ECO:0000313" key="2">
    <source>
        <dbReference type="Proteomes" id="UP000230233"/>
    </source>
</evidence>
<keyword evidence="2" id="KW-1185">Reference proteome</keyword>
<accession>A0A2G5SEV5</accession>
<evidence type="ECO:0000313" key="1">
    <source>
        <dbReference type="EMBL" id="PIC13598.1"/>
    </source>
</evidence>
<organism evidence="1 2">
    <name type="scientific">Caenorhabditis nigoni</name>
    <dbReference type="NCBI Taxonomy" id="1611254"/>
    <lineage>
        <taxon>Eukaryota</taxon>
        <taxon>Metazoa</taxon>
        <taxon>Ecdysozoa</taxon>
        <taxon>Nematoda</taxon>
        <taxon>Chromadorea</taxon>
        <taxon>Rhabditida</taxon>
        <taxon>Rhabditina</taxon>
        <taxon>Rhabditomorpha</taxon>
        <taxon>Rhabditoidea</taxon>
        <taxon>Rhabditidae</taxon>
        <taxon>Peloderinae</taxon>
        <taxon>Caenorhabditis</taxon>
    </lineage>
</organism>